<dbReference type="SUPFAM" id="SSF55874">
    <property type="entry name" value="ATPase domain of HSP90 chaperone/DNA topoisomerase II/histidine kinase"/>
    <property type="match status" value="1"/>
</dbReference>
<keyword evidence="10" id="KW-0812">Transmembrane</keyword>
<evidence type="ECO:0000256" key="3">
    <source>
        <dbReference type="ARBA" id="ARBA00022553"/>
    </source>
</evidence>
<keyword evidence="7" id="KW-0067">ATP-binding</keyword>
<accession>A0ABN2FD49</accession>
<evidence type="ECO:0000256" key="8">
    <source>
        <dbReference type="ARBA" id="ARBA00023012"/>
    </source>
</evidence>
<reference evidence="13 14" key="1">
    <citation type="journal article" date="2019" name="Int. J. Syst. Evol. Microbiol.">
        <title>The Global Catalogue of Microorganisms (GCM) 10K type strain sequencing project: providing services to taxonomists for standard genome sequencing and annotation.</title>
        <authorList>
            <consortium name="The Broad Institute Genomics Platform"/>
            <consortium name="The Broad Institute Genome Sequencing Center for Infectious Disease"/>
            <person name="Wu L."/>
            <person name="Ma J."/>
        </authorList>
    </citation>
    <scope>NUCLEOTIDE SEQUENCE [LARGE SCALE GENOMIC DNA]</scope>
    <source>
        <strain evidence="13 14">JCM 13929</strain>
    </source>
</reference>
<evidence type="ECO:0000256" key="10">
    <source>
        <dbReference type="SAM" id="Phobius"/>
    </source>
</evidence>
<keyword evidence="4" id="KW-0808">Transferase</keyword>
<dbReference type="EC" id="2.7.13.3" evidence="2"/>
<keyword evidence="10" id="KW-1133">Transmembrane helix</keyword>
<evidence type="ECO:0000259" key="12">
    <source>
        <dbReference type="Pfam" id="PF07730"/>
    </source>
</evidence>
<organism evidence="13 14">
    <name type="scientific">Nonomuraea maheshkhaliensis</name>
    <dbReference type="NCBI Taxonomy" id="419590"/>
    <lineage>
        <taxon>Bacteria</taxon>
        <taxon>Bacillati</taxon>
        <taxon>Actinomycetota</taxon>
        <taxon>Actinomycetes</taxon>
        <taxon>Streptosporangiales</taxon>
        <taxon>Streptosporangiaceae</taxon>
        <taxon>Nonomuraea</taxon>
    </lineage>
</organism>
<comment type="caution">
    <text evidence="13">The sequence shown here is derived from an EMBL/GenBank/DDBJ whole genome shotgun (WGS) entry which is preliminary data.</text>
</comment>
<keyword evidence="5" id="KW-0547">Nucleotide-binding</keyword>
<dbReference type="Gene3D" id="1.20.5.1930">
    <property type="match status" value="1"/>
</dbReference>
<gene>
    <name evidence="13" type="ORF">GCM10009733_043050</name>
</gene>
<evidence type="ECO:0000256" key="7">
    <source>
        <dbReference type="ARBA" id="ARBA00022840"/>
    </source>
</evidence>
<evidence type="ECO:0000259" key="11">
    <source>
        <dbReference type="Pfam" id="PF02518"/>
    </source>
</evidence>
<feature type="transmembrane region" description="Helical" evidence="10">
    <location>
        <begin position="133"/>
        <end position="155"/>
    </location>
</feature>
<evidence type="ECO:0000313" key="14">
    <source>
        <dbReference type="Proteomes" id="UP001500064"/>
    </source>
</evidence>
<comment type="catalytic activity">
    <reaction evidence="1">
        <text>ATP + protein L-histidine = ADP + protein N-phospho-L-histidine.</text>
        <dbReference type="EC" id="2.7.13.3"/>
    </reaction>
</comment>
<feature type="region of interest" description="Disordered" evidence="9">
    <location>
        <begin position="233"/>
        <end position="268"/>
    </location>
</feature>
<feature type="domain" description="Histidine kinase/HSP90-like ATPase" evidence="11">
    <location>
        <begin position="317"/>
        <end position="448"/>
    </location>
</feature>
<dbReference type="Gene3D" id="3.30.565.10">
    <property type="entry name" value="Histidine kinase-like ATPase, C-terminal domain"/>
    <property type="match status" value="1"/>
</dbReference>
<dbReference type="InterPro" id="IPR036890">
    <property type="entry name" value="HATPase_C_sf"/>
</dbReference>
<keyword evidence="10" id="KW-0472">Membrane</keyword>
<dbReference type="GO" id="GO:0016301">
    <property type="term" value="F:kinase activity"/>
    <property type="evidence" value="ECO:0007669"/>
    <property type="project" value="UniProtKB-KW"/>
</dbReference>
<evidence type="ECO:0000256" key="5">
    <source>
        <dbReference type="ARBA" id="ARBA00022741"/>
    </source>
</evidence>
<dbReference type="Pfam" id="PF02518">
    <property type="entry name" value="HATPase_c"/>
    <property type="match status" value="1"/>
</dbReference>
<feature type="transmembrane region" description="Helical" evidence="10">
    <location>
        <begin position="51"/>
        <end position="75"/>
    </location>
</feature>
<feature type="compositionally biased region" description="Low complexity" evidence="9">
    <location>
        <begin position="364"/>
        <end position="377"/>
    </location>
</feature>
<evidence type="ECO:0000256" key="6">
    <source>
        <dbReference type="ARBA" id="ARBA00022777"/>
    </source>
</evidence>
<proteinExistence type="predicted"/>
<dbReference type="EMBL" id="BAAAMU010000029">
    <property type="protein sequence ID" value="GAA1641408.1"/>
    <property type="molecule type" value="Genomic_DNA"/>
</dbReference>
<keyword evidence="8" id="KW-0902">Two-component regulatory system</keyword>
<evidence type="ECO:0000256" key="4">
    <source>
        <dbReference type="ARBA" id="ARBA00022679"/>
    </source>
</evidence>
<feature type="domain" description="Signal transduction histidine kinase subgroup 3 dimerisation and phosphoacceptor" evidence="12">
    <location>
        <begin position="174"/>
        <end position="238"/>
    </location>
</feature>
<evidence type="ECO:0000256" key="1">
    <source>
        <dbReference type="ARBA" id="ARBA00000085"/>
    </source>
</evidence>
<dbReference type="Proteomes" id="UP001500064">
    <property type="component" value="Unassembled WGS sequence"/>
</dbReference>
<evidence type="ECO:0000313" key="13">
    <source>
        <dbReference type="EMBL" id="GAA1641408.1"/>
    </source>
</evidence>
<evidence type="ECO:0000256" key="9">
    <source>
        <dbReference type="SAM" id="MobiDB-lite"/>
    </source>
</evidence>
<dbReference type="InterPro" id="IPR003594">
    <property type="entry name" value="HATPase_dom"/>
</dbReference>
<dbReference type="PANTHER" id="PTHR24421">
    <property type="entry name" value="NITRATE/NITRITE SENSOR PROTEIN NARX-RELATED"/>
    <property type="match status" value="1"/>
</dbReference>
<feature type="transmembrane region" description="Helical" evidence="10">
    <location>
        <begin position="82"/>
        <end position="102"/>
    </location>
</feature>
<dbReference type="Pfam" id="PF07730">
    <property type="entry name" value="HisKA_3"/>
    <property type="match status" value="1"/>
</dbReference>
<dbReference type="PANTHER" id="PTHR24421:SF10">
    <property type="entry name" value="NITRATE_NITRITE SENSOR PROTEIN NARQ"/>
    <property type="match status" value="1"/>
</dbReference>
<keyword evidence="6 13" id="KW-0418">Kinase</keyword>
<feature type="compositionally biased region" description="Acidic residues" evidence="9">
    <location>
        <begin position="240"/>
        <end position="258"/>
    </location>
</feature>
<dbReference type="InterPro" id="IPR011712">
    <property type="entry name" value="Sig_transdc_His_kin_sub3_dim/P"/>
</dbReference>
<keyword evidence="14" id="KW-1185">Reference proteome</keyword>
<keyword evidence="3" id="KW-0597">Phosphoprotein</keyword>
<sequence length="461" mass="47166">MRWRARAGLVAIVVVTLTGLAAAPAFGAPATVPVALTTAAVIRVLSDRRRIALITGAAGVVSLAATAGVVWFGAVGRPAASGWLFVESAGLLILVLLTVRVAPVRPAIVSAGLAGVAVPDLLVRVGAGTSDPAALAGFAVWALFAVLAATVGLYLRSLDDLRARSVRVARQEQRLQLARDLHDFVAHDVSEMLAQAQAGQIVARNDPEEAVATFGRIEQAALHALGSMDRTVRMLHDPDSDSDPDLGLDPDTDADADADSGSGLGDAVGQAVPSLADLAELAERFTSSGTATVHLDLDEALHEQGTADRVPRDVAATAYRVVVESLTNVRRHARAASRVEVSVRRIRDDARPALEVTVTDNARTGTPPHAATPGAATSDSTAAGYADMTGADMTSADMTGADLVGGGGRGGLGLAGLTERVEALGGTLTAGPHTPGSGWRVTTTLPLAPAPANLRPTRAGT</sequence>
<feature type="region of interest" description="Disordered" evidence="9">
    <location>
        <begin position="359"/>
        <end position="379"/>
    </location>
</feature>
<evidence type="ECO:0000256" key="2">
    <source>
        <dbReference type="ARBA" id="ARBA00012438"/>
    </source>
</evidence>
<protein>
    <recommendedName>
        <fullName evidence="2">histidine kinase</fullName>
        <ecNumber evidence="2">2.7.13.3</ecNumber>
    </recommendedName>
</protein>
<dbReference type="InterPro" id="IPR050482">
    <property type="entry name" value="Sensor_HK_TwoCompSys"/>
</dbReference>
<name>A0ABN2FD49_9ACTN</name>